<proteinExistence type="predicted"/>
<dbReference type="EMBL" id="PSRQ01000031">
    <property type="protein sequence ID" value="PWU23534.1"/>
    <property type="molecule type" value="Genomic_DNA"/>
</dbReference>
<gene>
    <name evidence="1" type="ORF">C5B42_02695</name>
</gene>
<organism evidence="1 2">
    <name type="scientific">Candidatus Cerribacteria bacterium 'Amazon FNV 2010 28 9'</name>
    <dbReference type="NCBI Taxonomy" id="2081795"/>
    <lineage>
        <taxon>Bacteria</taxon>
        <taxon>Candidatus Cerribacteria</taxon>
    </lineage>
</organism>
<sequence>MDKTEELYKKTKMLRDELKAHAQVVEDPKCAALCETAGEVVGGLESAFDHFLQKSEKAWQ</sequence>
<accession>A0A317JP34</accession>
<dbReference type="Proteomes" id="UP000246104">
    <property type="component" value="Unassembled WGS sequence"/>
</dbReference>
<protein>
    <submittedName>
        <fullName evidence="1">Uncharacterized protein</fullName>
    </submittedName>
</protein>
<name>A0A317JP34_9BACT</name>
<comment type="caution">
    <text evidence="1">The sequence shown here is derived from an EMBL/GenBank/DDBJ whole genome shotgun (WGS) entry which is preliminary data.</text>
</comment>
<reference evidence="1 2" key="1">
    <citation type="submission" date="2018-02" db="EMBL/GenBank/DDBJ databases">
        <title>Genomic Reconstructions from Amazon Rainforest and Pasture Soil Reveal Novel Insights into the Physiology of Candidate Phyla in Tropical Sites.</title>
        <authorList>
            <person name="Kroeger M.E."/>
            <person name="Delmont T."/>
            <person name="Eren A.M."/>
            <person name="Guo J."/>
            <person name="Meyer K.M."/>
            <person name="Khan K."/>
            <person name="Rodrigues J.L.M."/>
            <person name="Bohannan B.J.M."/>
            <person name="Tringe S."/>
            <person name="Borges C.D."/>
            <person name="Tiedje J."/>
            <person name="Tsai S.M."/>
            <person name="Nusslein K."/>
        </authorList>
    </citation>
    <scope>NUCLEOTIDE SEQUENCE [LARGE SCALE GENOMIC DNA]</scope>
    <source>
        <strain evidence="1">Amazon FNV 2010 28 9</strain>
    </source>
</reference>
<evidence type="ECO:0000313" key="1">
    <source>
        <dbReference type="EMBL" id="PWU23534.1"/>
    </source>
</evidence>
<evidence type="ECO:0000313" key="2">
    <source>
        <dbReference type="Proteomes" id="UP000246104"/>
    </source>
</evidence>
<dbReference type="AlphaFoldDB" id="A0A317JP34"/>